<reference evidence="1 2" key="1">
    <citation type="submission" date="2015-04" db="EMBL/GenBank/DDBJ databases">
        <authorList>
            <person name="Syromyatnikov M.Y."/>
            <person name="Popov V.N."/>
        </authorList>
    </citation>
    <scope>NUCLEOTIDE SEQUENCE [LARGE SCALE GENOMIC DNA]</scope>
</reference>
<accession>A0A1J1IMD0</accession>
<protein>
    <submittedName>
        <fullName evidence="1">CLUMA_CG013511, isoform A</fullName>
    </submittedName>
</protein>
<evidence type="ECO:0000313" key="2">
    <source>
        <dbReference type="Proteomes" id="UP000183832"/>
    </source>
</evidence>
<proteinExistence type="predicted"/>
<gene>
    <name evidence="1" type="ORF">CLUMA_CG013511</name>
</gene>
<dbReference type="Proteomes" id="UP000183832">
    <property type="component" value="Unassembled WGS sequence"/>
</dbReference>
<organism evidence="1 2">
    <name type="scientific">Clunio marinus</name>
    <dbReference type="NCBI Taxonomy" id="568069"/>
    <lineage>
        <taxon>Eukaryota</taxon>
        <taxon>Metazoa</taxon>
        <taxon>Ecdysozoa</taxon>
        <taxon>Arthropoda</taxon>
        <taxon>Hexapoda</taxon>
        <taxon>Insecta</taxon>
        <taxon>Pterygota</taxon>
        <taxon>Neoptera</taxon>
        <taxon>Endopterygota</taxon>
        <taxon>Diptera</taxon>
        <taxon>Nematocera</taxon>
        <taxon>Chironomoidea</taxon>
        <taxon>Chironomidae</taxon>
        <taxon>Clunio</taxon>
    </lineage>
</organism>
<name>A0A1J1IMD0_9DIPT</name>
<dbReference type="EMBL" id="CVRI01000054">
    <property type="protein sequence ID" value="CRL00238.1"/>
    <property type="molecule type" value="Genomic_DNA"/>
</dbReference>
<keyword evidence="2" id="KW-1185">Reference proteome</keyword>
<evidence type="ECO:0000313" key="1">
    <source>
        <dbReference type="EMBL" id="CRL00238.1"/>
    </source>
</evidence>
<dbReference type="AlphaFoldDB" id="A0A1J1IMD0"/>
<sequence>MEVICYDSSVQSVENGNDELYNCIPLLVVNFQNAKCASVKIRWGLKTVCWGLINITVPRV</sequence>